<evidence type="ECO:0000313" key="9">
    <source>
        <dbReference type="Proteomes" id="UP001240697"/>
    </source>
</evidence>
<dbReference type="Proteomes" id="UP001240697">
    <property type="component" value="Chromosome"/>
</dbReference>
<dbReference type="Pfam" id="PF00441">
    <property type="entry name" value="Acyl-CoA_dh_1"/>
    <property type="match status" value="1"/>
</dbReference>
<protein>
    <submittedName>
        <fullName evidence="8">Acyl-CoA dehydrogenase family protein</fullName>
        <ecNumber evidence="8">1.-.-.-</ecNumber>
    </submittedName>
</protein>
<dbReference type="InterPro" id="IPR037069">
    <property type="entry name" value="AcylCoA_DH/ox_N_sf"/>
</dbReference>
<name>A0ABY8SUX3_9BURK</name>
<dbReference type="Gene3D" id="1.20.140.10">
    <property type="entry name" value="Butyryl-CoA Dehydrogenase, subunit A, domain 3"/>
    <property type="match status" value="1"/>
</dbReference>
<evidence type="ECO:0000256" key="3">
    <source>
        <dbReference type="ARBA" id="ARBA00022630"/>
    </source>
</evidence>
<dbReference type="InterPro" id="IPR013786">
    <property type="entry name" value="AcylCoA_DH/ox_N"/>
</dbReference>
<keyword evidence="5 8" id="KW-0560">Oxidoreductase</keyword>
<accession>A0ABY8SUX3</accession>
<feature type="domain" description="Acyl-CoA dehydrogenase/oxidase C-terminal" evidence="6">
    <location>
        <begin position="204"/>
        <end position="329"/>
    </location>
</feature>
<organism evidence="8 9">
    <name type="scientific">Comamonas resistens</name>
    <dbReference type="NCBI Taxonomy" id="3046670"/>
    <lineage>
        <taxon>Bacteria</taxon>
        <taxon>Pseudomonadati</taxon>
        <taxon>Pseudomonadota</taxon>
        <taxon>Betaproteobacteria</taxon>
        <taxon>Burkholderiales</taxon>
        <taxon>Comamonadaceae</taxon>
        <taxon>Comamonas</taxon>
    </lineage>
</organism>
<dbReference type="Pfam" id="PF02771">
    <property type="entry name" value="Acyl-CoA_dh_N"/>
    <property type="match status" value="1"/>
</dbReference>
<evidence type="ECO:0000259" key="7">
    <source>
        <dbReference type="Pfam" id="PF02771"/>
    </source>
</evidence>
<keyword evidence="3" id="KW-0285">Flavoprotein</keyword>
<dbReference type="PANTHER" id="PTHR43884">
    <property type="entry name" value="ACYL-COA DEHYDROGENASE"/>
    <property type="match status" value="1"/>
</dbReference>
<dbReference type="GO" id="GO:0016491">
    <property type="term" value="F:oxidoreductase activity"/>
    <property type="evidence" value="ECO:0007669"/>
    <property type="project" value="UniProtKB-KW"/>
</dbReference>
<dbReference type="EMBL" id="CP125947">
    <property type="protein sequence ID" value="WHS66837.1"/>
    <property type="molecule type" value="Genomic_DNA"/>
</dbReference>
<evidence type="ECO:0000256" key="4">
    <source>
        <dbReference type="ARBA" id="ARBA00022827"/>
    </source>
</evidence>
<feature type="domain" description="Acyl-CoA dehydrogenase/oxidase N-terminal" evidence="7">
    <location>
        <begin position="6"/>
        <end position="117"/>
    </location>
</feature>
<evidence type="ECO:0000256" key="2">
    <source>
        <dbReference type="ARBA" id="ARBA00009347"/>
    </source>
</evidence>
<dbReference type="SUPFAM" id="SSF47203">
    <property type="entry name" value="Acyl-CoA dehydrogenase C-terminal domain-like"/>
    <property type="match status" value="1"/>
</dbReference>
<dbReference type="InterPro" id="IPR036250">
    <property type="entry name" value="AcylCo_DH-like_C"/>
</dbReference>
<reference evidence="8 9" key="1">
    <citation type="submission" date="2023-05" db="EMBL/GenBank/DDBJ databases">
        <authorList>
            <person name="Yin Y."/>
            <person name="Lu Z."/>
        </authorList>
    </citation>
    <scope>NUCLEOTIDE SEQUENCE [LARGE SCALE GENOMIC DNA]</scope>
    <source>
        <strain evidence="8 9">ZM22</strain>
    </source>
</reference>
<dbReference type="SUPFAM" id="SSF56645">
    <property type="entry name" value="Acyl-CoA dehydrogenase NM domain-like"/>
    <property type="match status" value="1"/>
</dbReference>
<dbReference type="EC" id="1.-.-.-" evidence="8"/>
<keyword evidence="9" id="KW-1185">Reference proteome</keyword>
<proteinExistence type="inferred from homology"/>
<dbReference type="InterPro" id="IPR009075">
    <property type="entry name" value="AcylCo_DH/oxidase_C"/>
</dbReference>
<dbReference type="InterPro" id="IPR009100">
    <property type="entry name" value="AcylCoA_DH/oxidase_NM_dom_sf"/>
</dbReference>
<evidence type="ECO:0000256" key="1">
    <source>
        <dbReference type="ARBA" id="ARBA00001974"/>
    </source>
</evidence>
<dbReference type="PANTHER" id="PTHR43884:SF20">
    <property type="entry name" value="ACYL-COA DEHYDROGENASE FADE28"/>
    <property type="match status" value="1"/>
</dbReference>
<dbReference type="Gene3D" id="1.10.540.10">
    <property type="entry name" value="Acyl-CoA dehydrogenase/oxidase, N-terminal domain"/>
    <property type="match status" value="1"/>
</dbReference>
<gene>
    <name evidence="8" type="ORF">QMY55_06830</name>
</gene>
<evidence type="ECO:0000259" key="6">
    <source>
        <dbReference type="Pfam" id="PF00441"/>
    </source>
</evidence>
<comment type="cofactor">
    <cofactor evidence="1">
        <name>FAD</name>
        <dbReference type="ChEBI" id="CHEBI:57692"/>
    </cofactor>
</comment>
<evidence type="ECO:0000256" key="5">
    <source>
        <dbReference type="ARBA" id="ARBA00023002"/>
    </source>
</evidence>
<keyword evidence="4" id="KW-0274">FAD</keyword>
<sequence length="379" mass="41291">MDFTFTEDQIAFRDSVSRFLMTEAAPELLRDIWETETGRSPELWAKIAEQGLMGLSAPEADGGMGMGDIDWALLLQEVGYYALPDSLTDTAYVAVGMLSALPEGHGARAWLARIAEGRCRVAVGHSVNPHVADAALVDVLLLPHATAAGMELHLLLPQQCQITALHSIDASRRLCKVEWTASDATRILDAVQAQKVWDQAGERGALAAAAQMLGLAQRMLDLSVDYVAQRKQFDKVIGSFQAVQHHLADMVTKIEFAKPVLYRAFYALQHDEADLAVRISHAKLQCSEASWFASRNSLQVHGAMGYTWEVDLQMFMKRAWVLDSAWGDKGFHSARLTQGLLRSPNAPVGPGATFDRETSVCGGCASQAVAKNIAEEVAA</sequence>
<dbReference type="RefSeq" id="WP_283487912.1">
    <property type="nucleotide sequence ID" value="NZ_CP125947.1"/>
</dbReference>
<comment type="similarity">
    <text evidence="2">Belongs to the acyl-CoA dehydrogenase family.</text>
</comment>
<evidence type="ECO:0000313" key="8">
    <source>
        <dbReference type="EMBL" id="WHS66837.1"/>
    </source>
</evidence>